<dbReference type="InterPro" id="IPR011990">
    <property type="entry name" value="TPR-like_helical_dom_sf"/>
</dbReference>
<evidence type="ECO:0000313" key="2">
    <source>
        <dbReference type="Proteomes" id="UP001176521"/>
    </source>
</evidence>
<dbReference type="AlphaFoldDB" id="A0AAN6JH49"/>
<name>A0AAN6JH49_9BASI</name>
<protein>
    <submittedName>
        <fullName evidence="1">Uncharacterized protein</fullName>
    </submittedName>
</protein>
<keyword evidence="2" id="KW-1185">Reference proteome</keyword>
<dbReference type="EMBL" id="JAPDMQ010000769">
    <property type="protein sequence ID" value="KAK0520634.1"/>
    <property type="molecule type" value="Genomic_DNA"/>
</dbReference>
<dbReference type="NCBIfam" id="TIGR00756">
    <property type="entry name" value="PPR"/>
    <property type="match status" value="1"/>
</dbReference>
<dbReference type="InterPro" id="IPR002885">
    <property type="entry name" value="PPR_rpt"/>
</dbReference>
<dbReference type="Pfam" id="PF01535">
    <property type="entry name" value="PPR"/>
    <property type="match status" value="2"/>
</dbReference>
<gene>
    <name evidence="1" type="ORF">OC842_007035</name>
</gene>
<sequence length="939" mass="104194">MATRILRFPVSVSVSASSSRAVSVAALPQLPTRCFSGGPIAATSSGGLRWDGSARARRVRNAALPRQRRISFLSQPPPGETHQDEEDDAHRLQYADLFLNTLLSGSTSVDWALAHAETESDVLLVFQRINAQLGLPRDVLPPQRAWAIALQHLLGEDAHGRRKRHSSKQQNSVVELICYEVRSSKKKDPYSYDAGRVYEARSLYNTYLRRLELVKTNDISLGANEQGLSAELVLPLLRAYVHSFVPDIPRAFGLYAEWLAQTPSDTHVTADSQAEAQLYALLIGMCVRNQLHARAMRLVRDLTVRGVAQLFDSGSLAALTVDEEVLPRGRAAHIGTHTLPPLFLTRRDRVKLLSTLMEAASSYAEAYAIYWRLRRMWAGLQADAVSRRLQDRNISGKEPGGLLHWVRRIAARSASYTYLGDGVDPLGRVDKRPSALAYWTRNIPQELDEDFIAAESVLLTEEELMEEDAYADFHQVPRFSLSWILGRVQSRRPKGTPAAVTIYASPEERMAQLSASPFAPREWRYLLSAFLDLPCSWVSLNSSSERAGSGSSSKSVWIPAPPELVTSIFWDMLQAGCPPPPQVYTNLLHYYTRLVKASRQTGSWEHTERLRSDDLTDSERSTARDLTHIQDHQRHLIASEAIASLHKLIHFDIQLAPDLPLINALMNAYGHLGQLQKVLEIWQSLVNLSGGAKLSPEGMRDGKATRVVNRMDAQSVAIVLDACGFSSTSGALTRARKVVAWARHRDRIAMTIVQEVRTNDKHSSNLPADGFEPALLMSKGAWDAWLECLCRRGQVHEALEVFKTEMVPILEEQRRVLNWDRDAKSTTHASDAKTLGTLLRFAARERDVALHAASFASKAARTTTGSAARSAARSTRGVGNAVGSSFLGLGSADAEDGGGGGCSRPVRRDAETDMWTELRAWVWREMPHLWDAVKDIGAR</sequence>
<accession>A0AAN6JH49</accession>
<proteinExistence type="predicted"/>
<organism evidence="1 2">
    <name type="scientific">Tilletia horrida</name>
    <dbReference type="NCBI Taxonomy" id="155126"/>
    <lineage>
        <taxon>Eukaryota</taxon>
        <taxon>Fungi</taxon>
        <taxon>Dikarya</taxon>
        <taxon>Basidiomycota</taxon>
        <taxon>Ustilaginomycotina</taxon>
        <taxon>Exobasidiomycetes</taxon>
        <taxon>Tilletiales</taxon>
        <taxon>Tilletiaceae</taxon>
        <taxon>Tilletia</taxon>
    </lineage>
</organism>
<reference evidence="1" key="1">
    <citation type="journal article" date="2023" name="PhytoFront">
        <title>Draft Genome Resources of Seven Strains of Tilletia horrida, Causal Agent of Kernel Smut of Rice.</title>
        <authorList>
            <person name="Khanal S."/>
            <person name="Antony Babu S."/>
            <person name="Zhou X.G."/>
        </authorList>
    </citation>
    <scope>NUCLEOTIDE SEQUENCE</scope>
    <source>
        <strain evidence="1">TX3</strain>
    </source>
</reference>
<evidence type="ECO:0000313" key="1">
    <source>
        <dbReference type="EMBL" id="KAK0520634.1"/>
    </source>
</evidence>
<dbReference type="Gene3D" id="1.25.40.10">
    <property type="entry name" value="Tetratricopeptide repeat domain"/>
    <property type="match status" value="1"/>
</dbReference>
<dbReference type="Proteomes" id="UP001176521">
    <property type="component" value="Unassembled WGS sequence"/>
</dbReference>
<comment type="caution">
    <text evidence="1">The sequence shown here is derived from an EMBL/GenBank/DDBJ whole genome shotgun (WGS) entry which is preliminary data.</text>
</comment>